<dbReference type="Gene3D" id="3.40.50.12780">
    <property type="entry name" value="N-terminal domain of ligase-like"/>
    <property type="match status" value="1"/>
</dbReference>
<dbReference type="PANTHER" id="PTHR45527">
    <property type="entry name" value="NONRIBOSOMAL PEPTIDE SYNTHETASE"/>
    <property type="match status" value="1"/>
</dbReference>
<accession>A0A1J0VMH3</accession>
<dbReference type="OrthoDB" id="4525205at2"/>
<reference evidence="2" key="1">
    <citation type="submission" date="2016-11" db="EMBL/GenBank/DDBJ databases">
        <authorList>
            <person name="Jaros S."/>
            <person name="Januszkiewicz K."/>
            <person name="Wedrychowicz H."/>
        </authorList>
    </citation>
    <scope>NUCLEOTIDE SEQUENCE [LARGE SCALE GENOMIC DNA]</scope>
    <source>
        <strain evidence="2">Y48</strain>
    </source>
</reference>
<dbReference type="Gene3D" id="3.30.559.30">
    <property type="entry name" value="Nonribosomal peptide synthetase, condensation domain"/>
    <property type="match status" value="1"/>
</dbReference>
<evidence type="ECO:0000313" key="3">
    <source>
        <dbReference type="Proteomes" id="UP000183810"/>
    </source>
</evidence>
<dbReference type="GO" id="GO:0043041">
    <property type="term" value="P:amino acid activation for nonribosomal peptide biosynthetic process"/>
    <property type="evidence" value="ECO:0007669"/>
    <property type="project" value="TreeGrafter"/>
</dbReference>
<dbReference type="GO" id="GO:0031177">
    <property type="term" value="F:phosphopantetheine binding"/>
    <property type="evidence" value="ECO:0007669"/>
    <property type="project" value="TreeGrafter"/>
</dbReference>
<name>A0A1J0VMH3_9NOCA</name>
<dbReference type="Proteomes" id="UP000183810">
    <property type="component" value="Chromosome"/>
</dbReference>
<evidence type="ECO:0008006" key="4">
    <source>
        <dbReference type="Google" id="ProtNLM"/>
    </source>
</evidence>
<dbReference type="GO" id="GO:0005829">
    <property type="term" value="C:cytosol"/>
    <property type="evidence" value="ECO:0007669"/>
    <property type="project" value="TreeGrafter"/>
</dbReference>
<dbReference type="GO" id="GO:0044550">
    <property type="term" value="P:secondary metabolite biosynthetic process"/>
    <property type="evidence" value="ECO:0007669"/>
    <property type="project" value="TreeGrafter"/>
</dbReference>
<evidence type="ECO:0000313" key="2">
    <source>
        <dbReference type="EMBL" id="APE33235.1"/>
    </source>
</evidence>
<dbReference type="AlphaFoldDB" id="A0A1J0VMH3"/>
<protein>
    <recommendedName>
        <fullName evidence="4">Condensation domain-containing protein</fullName>
    </recommendedName>
</protein>
<gene>
    <name evidence="2" type="ORF">BOX37_03805</name>
</gene>
<evidence type="ECO:0000256" key="1">
    <source>
        <dbReference type="SAM" id="MobiDB-lite"/>
    </source>
</evidence>
<keyword evidence="3" id="KW-1185">Reference proteome</keyword>
<dbReference type="SUPFAM" id="SSF52777">
    <property type="entry name" value="CoA-dependent acyltransferases"/>
    <property type="match status" value="1"/>
</dbReference>
<dbReference type="PANTHER" id="PTHR45527:SF1">
    <property type="entry name" value="FATTY ACID SYNTHASE"/>
    <property type="match status" value="1"/>
</dbReference>
<feature type="region of interest" description="Disordered" evidence="1">
    <location>
        <begin position="351"/>
        <end position="371"/>
    </location>
</feature>
<proteinExistence type="predicted"/>
<sequence length="650" mass="67374">MGIVSFGVQTSSRKTPQTLIDSGREAAVAGARTVDRGPYEGIWSDPAEEAAQLERWCSALAGLRAGTGPATDLPRPDRLGGDGHIDRFSIPASLRNRLRDVATAAGAAEFMLYQAAAFTLLHKLGGGTELVLAAVVAGRVDASAAAVVSPSAETVLSRTDLSGSPSLRAVLDQVRATSLARTGVSVAADLTSGVDRYAGVLHFDETDRRAAPPFGGEQAATTTAFELDGARYDLAFAFAGTRDDGLAASITLNADLYHRGTAQLFAHRMLCVLHAFADTPDLPLSDLDVMPPEERRRVLDEWSCGVEVSEVSPLPDLLRRARTYPPTRTAIRAGADTVDFGTLCDRLASHATHPTDRARGGPLGSQSEVSRTPVAVARPEVSHAVVHASIVIDDLLTLVERFVAAEGAGAPLEIIDAAGALLSFEPDAIVAAVADRRAVAASRQVGRVDPACRMADNRVIVAGAGTIALLVEALAALADGATLELVPRGLAPGMSARTTHVVADVADLRTEPGNPARLVDLPAVAADGAPQRWDLLSRDGLRIAVPGHVTGTIGYAVPGYAGAVARGPLDGSGRVRPVPGARVLVLDHAGRPTAPGVAGAVFVGGIGLAKTSPSDPDRGGTDGLVRTGDRARWTTAGWLVFADPEAPASW</sequence>
<dbReference type="EMBL" id="CP018082">
    <property type="protein sequence ID" value="APE33235.1"/>
    <property type="molecule type" value="Genomic_DNA"/>
</dbReference>
<organism evidence="2 3">
    <name type="scientific">Nocardia mangyaensis</name>
    <dbReference type="NCBI Taxonomy" id="2213200"/>
    <lineage>
        <taxon>Bacteria</taxon>
        <taxon>Bacillati</taxon>
        <taxon>Actinomycetota</taxon>
        <taxon>Actinomycetes</taxon>
        <taxon>Mycobacteriales</taxon>
        <taxon>Nocardiaceae</taxon>
        <taxon>Nocardia</taxon>
    </lineage>
</organism>
<dbReference type="KEGG" id="nsl:BOX37_03805"/>
<dbReference type="RefSeq" id="WP_071926424.1">
    <property type="nucleotide sequence ID" value="NZ_CP018082.1"/>
</dbReference>
<dbReference type="InterPro" id="IPR042099">
    <property type="entry name" value="ANL_N_sf"/>
</dbReference>
<dbReference type="SUPFAM" id="SSF56801">
    <property type="entry name" value="Acetyl-CoA synthetase-like"/>
    <property type="match status" value="1"/>
</dbReference>